<accession>A0A0F9C2X7</accession>
<dbReference type="Pfam" id="PF00551">
    <property type="entry name" value="Formyl_trans_N"/>
    <property type="match status" value="1"/>
</dbReference>
<evidence type="ECO:0000259" key="1">
    <source>
        <dbReference type="Pfam" id="PF00551"/>
    </source>
</evidence>
<name>A0A0F9C2X7_9ZZZZ</name>
<organism evidence="2">
    <name type="scientific">marine sediment metagenome</name>
    <dbReference type="NCBI Taxonomy" id="412755"/>
    <lineage>
        <taxon>unclassified sequences</taxon>
        <taxon>metagenomes</taxon>
        <taxon>ecological metagenomes</taxon>
    </lineage>
</organism>
<sequence length="266" mass="30020">MLKIREIQKTGLTLIRKLRVLFIGGKDVGCGCLRCLIENSKIDVVGIITNPSDTAKNRWYESAVEIGLENNIPAYAIKDINSSKSISLIKSLFPDIVFTVYCDQILSSEVINIPSFGCINLHLALSEEYRGCYPTTWAILNGEKRVGATIHYIDTGIDTGDIIAQKEVPIGDTDTGKTLYDKCTQAGIELFREQISSATFPNFDRRKQATTSKTKYYKRAFPTQEIDFSKPGNEVFDHIRAHLFEPFPPPYFYIGDTKYIVMKEHD</sequence>
<dbReference type="Gene3D" id="3.40.50.12230">
    <property type="match status" value="1"/>
</dbReference>
<dbReference type="PANTHER" id="PTHR11138">
    <property type="entry name" value="METHIONYL-TRNA FORMYLTRANSFERASE"/>
    <property type="match status" value="1"/>
</dbReference>
<proteinExistence type="predicted"/>
<dbReference type="CDD" id="cd08369">
    <property type="entry name" value="FMT_core"/>
    <property type="match status" value="1"/>
</dbReference>
<dbReference type="PANTHER" id="PTHR11138:SF5">
    <property type="entry name" value="METHIONYL-TRNA FORMYLTRANSFERASE, MITOCHONDRIAL"/>
    <property type="match status" value="1"/>
</dbReference>
<dbReference type="GO" id="GO:0004479">
    <property type="term" value="F:methionyl-tRNA formyltransferase activity"/>
    <property type="evidence" value="ECO:0007669"/>
    <property type="project" value="TreeGrafter"/>
</dbReference>
<comment type="caution">
    <text evidence="2">The sequence shown here is derived from an EMBL/GenBank/DDBJ whole genome shotgun (WGS) entry which is preliminary data.</text>
</comment>
<dbReference type="InterPro" id="IPR036477">
    <property type="entry name" value="Formyl_transf_N_sf"/>
</dbReference>
<reference evidence="2" key="1">
    <citation type="journal article" date="2015" name="Nature">
        <title>Complex archaea that bridge the gap between prokaryotes and eukaryotes.</title>
        <authorList>
            <person name="Spang A."/>
            <person name="Saw J.H."/>
            <person name="Jorgensen S.L."/>
            <person name="Zaremba-Niedzwiedzka K."/>
            <person name="Martijn J."/>
            <person name="Lind A.E."/>
            <person name="van Eijk R."/>
            <person name="Schleper C."/>
            <person name="Guy L."/>
            <person name="Ettema T.J."/>
        </authorList>
    </citation>
    <scope>NUCLEOTIDE SEQUENCE</scope>
</reference>
<dbReference type="GO" id="GO:0005829">
    <property type="term" value="C:cytosol"/>
    <property type="evidence" value="ECO:0007669"/>
    <property type="project" value="TreeGrafter"/>
</dbReference>
<dbReference type="InterPro" id="IPR002376">
    <property type="entry name" value="Formyl_transf_N"/>
</dbReference>
<protein>
    <recommendedName>
        <fullName evidence="1">Formyl transferase N-terminal domain-containing protein</fullName>
    </recommendedName>
</protein>
<gene>
    <name evidence="2" type="ORF">LCGC14_2717360</name>
</gene>
<dbReference type="SUPFAM" id="SSF53328">
    <property type="entry name" value="Formyltransferase"/>
    <property type="match status" value="1"/>
</dbReference>
<dbReference type="EMBL" id="LAZR01048848">
    <property type="protein sequence ID" value="KKK91001.1"/>
    <property type="molecule type" value="Genomic_DNA"/>
</dbReference>
<dbReference type="AlphaFoldDB" id="A0A0F9C2X7"/>
<evidence type="ECO:0000313" key="2">
    <source>
        <dbReference type="EMBL" id="KKK91001.1"/>
    </source>
</evidence>
<feature type="domain" description="Formyl transferase N-terminal" evidence="1">
    <location>
        <begin position="34"/>
        <end position="192"/>
    </location>
</feature>